<name>A0ABY4HBA6_9BACI</name>
<dbReference type="RefSeq" id="WP_245032676.1">
    <property type="nucleotide sequence ID" value="NZ_CP095075.1"/>
</dbReference>
<proteinExistence type="predicted"/>
<gene>
    <name evidence="2" type="ORF">MUO15_00770</name>
</gene>
<evidence type="ECO:0000313" key="2">
    <source>
        <dbReference type="EMBL" id="UOR12112.1"/>
    </source>
</evidence>
<dbReference type="Proteomes" id="UP000830326">
    <property type="component" value="Chromosome"/>
</dbReference>
<keyword evidence="3" id="KW-1185">Reference proteome</keyword>
<organism evidence="2 3">
    <name type="scientific">Halobacillus amylolyticus</name>
    <dbReference type="NCBI Taxonomy" id="2932259"/>
    <lineage>
        <taxon>Bacteria</taxon>
        <taxon>Bacillati</taxon>
        <taxon>Bacillota</taxon>
        <taxon>Bacilli</taxon>
        <taxon>Bacillales</taxon>
        <taxon>Bacillaceae</taxon>
        <taxon>Halobacillus</taxon>
    </lineage>
</organism>
<dbReference type="Gene3D" id="3.40.30.10">
    <property type="entry name" value="Glutaredoxin"/>
    <property type="match status" value="1"/>
</dbReference>
<dbReference type="SUPFAM" id="SSF52833">
    <property type="entry name" value="Thioredoxin-like"/>
    <property type="match status" value="1"/>
</dbReference>
<dbReference type="EMBL" id="CP095075">
    <property type="protein sequence ID" value="UOR12112.1"/>
    <property type="molecule type" value="Genomic_DNA"/>
</dbReference>
<evidence type="ECO:0000259" key="1">
    <source>
        <dbReference type="Pfam" id="PF13192"/>
    </source>
</evidence>
<evidence type="ECO:0000313" key="3">
    <source>
        <dbReference type="Proteomes" id="UP000830326"/>
    </source>
</evidence>
<accession>A0ABY4HBA6</accession>
<dbReference type="Pfam" id="PF13192">
    <property type="entry name" value="Thioredoxin_3"/>
    <property type="match status" value="1"/>
</dbReference>
<sequence length="75" mass="8325">MPGCKSCEATKKRVQDVLKDFPSVQFGEIDSLEEPERIESLGVMTSGAIVIDGEVVFSSLPKEKVLRHKIEETMT</sequence>
<reference evidence="2" key="1">
    <citation type="submission" date="2022-04" db="EMBL/GenBank/DDBJ databases">
        <title>Halobacillus sp. isolated from saltern.</title>
        <authorList>
            <person name="Won M."/>
            <person name="Lee C.-M."/>
            <person name="Woen H.-Y."/>
            <person name="Kwon S.-W."/>
        </authorList>
    </citation>
    <scope>NUCLEOTIDE SEQUENCE</scope>
    <source>
        <strain evidence="2">SSHM10-5</strain>
    </source>
</reference>
<dbReference type="InterPro" id="IPR012336">
    <property type="entry name" value="Thioredoxin-like_fold"/>
</dbReference>
<dbReference type="InterPro" id="IPR036249">
    <property type="entry name" value="Thioredoxin-like_sf"/>
</dbReference>
<feature type="domain" description="Thioredoxin-like fold" evidence="1">
    <location>
        <begin position="2"/>
        <end position="69"/>
    </location>
</feature>
<protein>
    <submittedName>
        <fullName evidence="2">Thioredoxin family protein</fullName>
    </submittedName>
</protein>